<organism evidence="2 3">
    <name type="scientific">Histidinibacterium aquaticum</name>
    <dbReference type="NCBI Taxonomy" id="2613962"/>
    <lineage>
        <taxon>Bacteria</taxon>
        <taxon>Pseudomonadati</taxon>
        <taxon>Pseudomonadota</taxon>
        <taxon>Alphaproteobacteria</taxon>
        <taxon>Rhodobacterales</taxon>
        <taxon>Paracoccaceae</taxon>
        <taxon>Histidinibacterium</taxon>
    </lineage>
</organism>
<dbReference type="Pfam" id="PF00106">
    <property type="entry name" value="adh_short"/>
    <property type="match status" value="1"/>
</dbReference>
<comment type="similarity">
    <text evidence="1">Belongs to the short-chain dehydrogenases/reductases (SDR) family.</text>
</comment>
<dbReference type="Proteomes" id="UP000326554">
    <property type="component" value="Unassembled WGS sequence"/>
</dbReference>
<proteinExistence type="inferred from homology"/>
<evidence type="ECO:0000256" key="1">
    <source>
        <dbReference type="RuleBase" id="RU000363"/>
    </source>
</evidence>
<accession>A0A5J5GKC1</accession>
<sequence>MTLSRRETLALSAAALAAAATGGSAARAQVSESGRALVTGCSSGFGRLTAETFARAGIPVSAAMREVEGRNAEAAGEFRDLAETEGLPIDVVEIDVTDDASVEAGVAAAQEAGPVEILVNNAGIGLLGPAEIQTPDLASRIFETNVVGYHRVSRACLPQMRERGRGYILHISSGLGRFLHPALTLYTATKHATEAIGEMMAYELAPFGLDVTIVQPGRFPTDFSENALDLLEQALEGAGPERQEAYARHLEVARAWATEEVSSDPQRVAEVLLELVSLPSGDRPLRRRATPGDRPDLTDAINEAVWDLQGDYLRDGPYGEWVGRVRD</sequence>
<dbReference type="InterPro" id="IPR051911">
    <property type="entry name" value="SDR_oxidoreductase"/>
</dbReference>
<gene>
    <name evidence="2" type="ORF">F3S47_05485</name>
</gene>
<dbReference type="EMBL" id="VYQE01000002">
    <property type="protein sequence ID" value="KAA9008719.1"/>
    <property type="molecule type" value="Genomic_DNA"/>
</dbReference>
<dbReference type="AlphaFoldDB" id="A0A5J5GKC1"/>
<keyword evidence="3" id="KW-1185">Reference proteome</keyword>
<dbReference type="PROSITE" id="PS51318">
    <property type="entry name" value="TAT"/>
    <property type="match status" value="1"/>
</dbReference>
<dbReference type="InterPro" id="IPR020904">
    <property type="entry name" value="Sc_DH/Rdtase_CS"/>
</dbReference>
<dbReference type="InterPro" id="IPR036291">
    <property type="entry name" value="NAD(P)-bd_dom_sf"/>
</dbReference>
<name>A0A5J5GKC1_9RHOB</name>
<evidence type="ECO:0000313" key="3">
    <source>
        <dbReference type="Proteomes" id="UP000326554"/>
    </source>
</evidence>
<dbReference type="InterPro" id="IPR002347">
    <property type="entry name" value="SDR_fam"/>
</dbReference>
<evidence type="ECO:0000313" key="2">
    <source>
        <dbReference type="EMBL" id="KAA9008719.1"/>
    </source>
</evidence>
<dbReference type="Gene3D" id="3.40.50.720">
    <property type="entry name" value="NAD(P)-binding Rossmann-like Domain"/>
    <property type="match status" value="1"/>
</dbReference>
<dbReference type="PROSITE" id="PS00061">
    <property type="entry name" value="ADH_SHORT"/>
    <property type="match status" value="1"/>
</dbReference>
<dbReference type="CDD" id="cd05374">
    <property type="entry name" value="17beta-HSD-like_SDR_c"/>
    <property type="match status" value="1"/>
</dbReference>
<dbReference type="PANTHER" id="PTHR43976:SF9">
    <property type="entry name" value="OXIDOREDUCTASE"/>
    <property type="match status" value="1"/>
</dbReference>
<protein>
    <submittedName>
        <fullName evidence="2">SDR family oxidoreductase</fullName>
    </submittedName>
</protein>
<dbReference type="PANTHER" id="PTHR43976">
    <property type="entry name" value="SHORT CHAIN DEHYDROGENASE"/>
    <property type="match status" value="1"/>
</dbReference>
<reference evidence="2 3" key="1">
    <citation type="submission" date="2019-09" db="EMBL/GenBank/DDBJ databases">
        <authorList>
            <person name="Park J.-S."/>
            <person name="Choi H.-J."/>
        </authorList>
    </citation>
    <scope>NUCLEOTIDE SEQUENCE [LARGE SCALE GENOMIC DNA]</scope>
    <source>
        <strain evidence="2 3">176SS1-4</strain>
    </source>
</reference>
<dbReference type="PRINTS" id="PR00081">
    <property type="entry name" value="GDHRDH"/>
</dbReference>
<dbReference type="PRINTS" id="PR00080">
    <property type="entry name" value="SDRFAMILY"/>
</dbReference>
<comment type="caution">
    <text evidence="2">The sequence shown here is derived from an EMBL/GenBank/DDBJ whole genome shotgun (WGS) entry which is preliminary data.</text>
</comment>
<dbReference type="InterPro" id="IPR006311">
    <property type="entry name" value="TAT_signal"/>
</dbReference>
<dbReference type="RefSeq" id="WP_150444252.1">
    <property type="nucleotide sequence ID" value="NZ_VYQE01000002.1"/>
</dbReference>
<dbReference type="SUPFAM" id="SSF51735">
    <property type="entry name" value="NAD(P)-binding Rossmann-fold domains"/>
    <property type="match status" value="1"/>
</dbReference>